<protein>
    <submittedName>
        <fullName evidence="1">Uncharacterized protein</fullName>
    </submittedName>
</protein>
<sequence length="82" mass="9380">PLLKYIFVSMSKLESEVVDALADLNEDEYFDPSDDVDEIKPLLHHDPSTPKISIAFVLEGFTDEPPLNENEELFDLETKENK</sequence>
<organism evidence="1">
    <name type="scientific">Tanacetum cinerariifolium</name>
    <name type="common">Dalmatian daisy</name>
    <name type="synonym">Chrysanthemum cinerariifolium</name>
    <dbReference type="NCBI Taxonomy" id="118510"/>
    <lineage>
        <taxon>Eukaryota</taxon>
        <taxon>Viridiplantae</taxon>
        <taxon>Streptophyta</taxon>
        <taxon>Embryophyta</taxon>
        <taxon>Tracheophyta</taxon>
        <taxon>Spermatophyta</taxon>
        <taxon>Magnoliopsida</taxon>
        <taxon>eudicotyledons</taxon>
        <taxon>Gunneridae</taxon>
        <taxon>Pentapetalae</taxon>
        <taxon>asterids</taxon>
        <taxon>campanulids</taxon>
        <taxon>Asterales</taxon>
        <taxon>Asteraceae</taxon>
        <taxon>Asteroideae</taxon>
        <taxon>Anthemideae</taxon>
        <taxon>Anthemidinae</taxon>
        <taxon>Tanacetum</taxon>
    </lineage>
</organism>
<proteinExistence type="predicted"/>
<evidence type="ECO:0000313" key="1">
    <source>
        <dbReference type="EMBL" id="GEZ78578.1"/>
    </source>
</evidence>
<gene>
    <name evidence="1" type="ORF">Tci_550551</name>
</gene>
<name>A0A699ING0_TANCI</name>
<dbReference type="AlphaFoldDB" id="A0A699ING0"/>
<reference evidence="1" key="1">
    <citation type="journal article" date="2019" name="Sci. Rep.">
        <title>Draft genome of Tanacetum cinerariifolium, the natural source of mosquito coil.</title>
        <authorList>
            <person name="Yamashiro T."/>
            <person name="Shiraishi A."/>
            <person name="Satake H."/>
            <person name="Nakayama K."/>
        </authorList>
    </citation>
    <scope>NUCLEOTIDE SEQUENCE</scope>
</reference>
<dbReference type="EMBL" id="BKCJ010323376">
    <property type="protein sequence ID" value="GEZ78578.1"/>
    <property type="molecule type" value="Genomic_DNA"/>
</dbReference>
<feature type="non-terminal residue" evidence="1">
    <location>
        <position position="1"/>
    </location>
</feature>
<accession>A0A699ING0</accession>
<comment type="caution">
    <text evidence="1">The sequence shown here is derived from an EMBL/GenBank/DDBJ whole genome shotgun (WGS) entry which is preliminary data.</text>
</comment>